<proteinExistence type="predicted"/>
<gene>
    <name evidence="2" type="ORF">OIU79_013191</name>
</gene>
<feature type="region of interest" description="Disordered" evidence="1">
    <location>
        <begin position="1"/>
        <end position="29"/>
    </location>
</feature>
<protein>
    <submittedName>
        <fullName evidence="2">Uncharacterized protein</fullName>
    </submittedName>
</protein>
<dbReference type="EMBL" id="JAPFFK010000017">
    <property type="protein sequence ID" value="KAJ6700098.1"/>
    <property type="molecule type" value="Genomic_DNA"/>
</dbReference>
<feature type="compositionally biased region" description="Polar residues" evidence="1">
    <location>
        <begin position="1"/>
        <end position="28"/>
    </location>
</feature>
<organism evidence="2 3">
    <name type="scientific">Salix purpurea</name>
    <name type="common">Purple osier willow</name>
    <dbReference type="NCBI Taxonomy" id="77065"/>
    <lineage>
        <taxon>Eukaryota</taxon>
        <taxon>Viridiplantae</taxon>
        <taxon>Streptophyta</taxon>
        <taxon>Embryophyta</taxon>
        <taxon>Tracheophyta</taxon>
        <taxon>Spermatophyta</taxon>
        <taxon>Magnoliopsida</taxon>
        <taxon>eudicotyledons</taxon>
        <taxon>Gunneridae</taxon>
        <taxon>Pentapetalae</taxon>
        <taxon>rosids</taxon>
        <taxon>fabids</taxon>
        <taxon>Malpighiales</taxon>
        <taxon>Salicaceae</taxon>
        <taxon>Saliceae</taxon>
        <taxon>Salix</taxon>
    </lineage>
</organism>
<evidence type="ECO:0000256" key="1">
    <source>
        <dbReference type="SAM" id="MobiDB-lite"/>
    </source>
</evidence>
<name>A0A9Q0T481_SALPP</name>
<reference evidence="2" key="2">
    <citation type="journal article" date="2023" name="Int. J. Mol. Sci.">
        <title>De Novo Assembly and Annotation of 11 Diverse Shrub Willow (Salix) Genomes Reveals Novel Gene Organization in Sex-Linked Regions.</title>
        <authorList>
            <person name="Hyden B."/>
            <person name="Feng K."/>
            <person name="Yates T.B."/>
            <person name="Jawdy S."/>
            <person name="Cereghino C."/>
            <person name="Smart L.B."/>
            <person name="Muchero W."/>
        </authorList>
    </citation>
    <scope>NUCLEOTIDE SEQUENCE</scope>
    <source>
        <tissue evidence="2">Shoot tip</tissue>
    </source>
</reference>
<keyword evidence="3" id="KW-1185">Reference proteome</keyword>
<evidence type="ECO:0000313" key="3">
    <source>
        <dbReference type="Proteomes" id="UP001151532"/>
    </source>
</evidence>
<comment type="caution">
    <text evidence="2">The sequence shown here is derived from an EMBL/GenBank/DDBJ whole genome shotgun (WGS) entry which is preliminary data.</text>
</comment>
<evidence type="ECO:0000313" key="2">
    <source>
        <dbReference type="EMBL" id="KAJ6700098.1"/>
    </source>
</evidence>
<accession>A0A9Q0T481</accession>
<reference evidence="2" key="1">
    <citation type="submission" date="2022-11" db="EMBL/GenBank/DDBJ databases">
        <authorList>
            <person name="Hyden B.L."/>
            <person name="Feng K."/>
            <person name="Yates T."/>
            <person name="Jawdy S."/>
            <person name="Smart L.B."/>
            <person name="Muchero W."/>
        </authorList>
    </citation>
    <scope>NUCLEOTIDE SEQUENCE</scope>
    <source>
        <tissue evidence="2">Shoot tip</tissue>
    </source>
</reference>
<sequence>MKRTNISSSKRTSKLISNNQASRNQSYESHPHHICNPYSHAPWHCHFSSLPLSLAFFPFLSLLRHQVHCCVFSFQGRKITPFQDQQPVV</sequence>
<dbReference type="Proteomes" id="UP001151532">
    <property type="component" value="Chromosome 6"/>
</dbReference>
<dbReference type="AlphaFoldDB" id="A0A9Q0T481"/>